<feature type="transmembrane region" description="Helical" evidence="11">
    <location>
        <begin position="116"/>
        <end position="137"/>
    </location>
</feature>
<dbReference type="EMBL" id="BTFZ01000012">
    <property type="protein sequence ID" value="GMM37561.1"/>
    <property type="molecule type" value="Genomic_DNA"/>
</dbReference>
<evidence type="ECO:0000256" key="4">
    <source>
        <dbReference type="ARBA" id="ARBA00022692"/>
    </source>
</evidence>
<name>A0AAV5QSL2_9ASCO</name>
<gene>
    <name evidence="13" type="ORF">DASC09_048860</name>
</gene>
<keyword evidence="14" id="KW-1185">Reference proteome</keyword>
<keyword evidence="9 11" id="KW-0472">Membrane</keyword>
<dbReference type="GO" id="GO:0043161">
    <property type="term" value="P:proteasome-mediated ubiquitin-dependent protein catabolic process"/>
    <property type="evidence" value="ECO:0007669"/>
    <property type="project" value="TreeGrafter"/>
</dbReference>
<organism evidence="13 14">
    <name type="scientific">Saccharomycopsis crataegensis</name>
    <dbReference type="NCBI Taxonomy" id="43959"/>
    <lineage>
        <taxon>Eukaryota</taxon>
        <taxon>Fungi</taxon>
        <taxon>Dikarya</taxon>
        <taxon>Ascomycota</taxon>
        <taxon>Saccharomycotina</taxon>
        <taxon>Saccharomycetes</taxon>
        <taxon>Saccharomycopsidaceae</taxon>
        <taxon>Saccharomycopsis</taxon>
    </lineage>
</organism>
<dbReference type="InterPro" id="IPR057992">
    <property type="entry name" value="TPR_SYVN1_N"/>
</dbReference>
<protein>
    <recommendedName>
        <fullName evidence="12">RING-type domain-containing protein</fullName>
    </recommendedName>
</protein>
<dbReference type="SUPFAM" id="SSF57850">
    <property type="entry name" value="RING/U-box"/>
    <property type="match status" value="1"/>
</dbReference>
<proteinExistence type="predicted"/>
<dbReference type="PANTHER" id="PTHR22763">
    <property type="entry name" value="RING ZINC FINGER PROTEIN"/>
    <property type="match status" value="1"/>
</dbReference>
<keyword evidence="4 11" id="KW-0812">Transmembrane</keyword>
<accession>A0AAV5QSL2</accession>
<dbReference type="InterPro" id="IPR001841">
    <property type="entry name" value="Znf_RING"/>
</dbReference>
<reference evidence="13 14" key="1">
    <citation type="journal article" date="2023" name="Elife">
        <title>Identification of key yeast species and microbe-microbe interactions impacting larval growth of Drosophila in the wild.</title>
        <authorList>
            <person name="Mure A."/>
            <person name="Sugiura Y."/>
            <person name="Maeda R."/>
            <person name="Honda K."/>
            <person name="Sakurai N."/>
            <person name="Takahashi Y."/>
            <person name="Watada M."/>
            <person name="Katoh T."/>
            <person name="Gotoh A."/>
            <person name="Gotoh Y."/>
            <person name="Taniguchi I."/>
            <person name="Nakamura K."/>
            <person name="Hayashi T."/>
            <person name="Katayama T."/>
            <person name="Uemura T."/>
            <person name="Hattori Y."/>
        </authorList>
    </citation>
    <scope>NUCLEOTIDE SEQUENCE [LARGE SCALE GENOMIC DNA]</scope>
    <source>
        <strain evidence="13 14">SC-9</strain>
    </source>
</reference>
<dbReference type="Gene3D" id="3.30.40.10">
    <property type="entry name" value="Zinc/RING finger domain, C3HC4 (zinc finger)"/>
    <property type="match status" value="1"/>
</dbReference>
<dbReference type="SMART" id="SM00184">
    <property type="entry name" value="RING"/>
    <property type="match status" value="1"/>
</dbReference>
<dbReference type="AlphaFoldDB" id="A0AAV5QSL2"/>
<keyword evidence="3" id="KW-0808">Transferase</keyword>
<keyword evidence="5" id="KW-0479">Metal-binding</keyword>
<evidence type="ECO:0000256" key="2">
    <source>
        <dbReference type="ARBA" id="ARBA00004906"/>
    </source>
</evidence>
<evidence type="ECO:0000313" key="13">
    <source>
        <dbReference type="EMBL" id="GMM37561.1"/>
    </source>
</evidence>
<evidence type="ECO:0000256" key="6">
    <source>
        <dbReference type="ARBA" id="ARBA00022771"/>
    </source>
</evidence>
<feature type="transmembrane region" description="Helical" evidence="11">
    <location>
        <begin position="79"/>
        <end position="96"/>
    </location>
</feature>
<dbReference type="PROSITE" id="PS50089">
    <property type="entry name" value="ZF_RING_2"/>
    <property type="match status" value="1"/>
</dbReference>
<comment type="pathway">
    <text evidence="2">Protein modification; protein ubiquitination.</text>
</comment>
<evidence type="ECO:0000256" key="8">
    <source>
        <dbReference type="ARBA" id="ARBA00022989"/>
    </source>
</evidence>
<evidence type="ECO:0000256" key="9">
    <source>
        <dbReference type="ARBA" id="ARBA00023136"/>
    </source>
</evidence>
<sequence>MRKLFSGLCGTYVGRSFLGHILSSSKAHYSKHLAGITPSFATSHNVAIIVGFMIMVNFFKWIIFGSLTKREIKSLRNKFNYTLWEIFLSLMVIRFVSNGGAADGDDLLLFDKMMIAKFAFLFSCVLLLKFFHYLCVYRVSNVFNVERNDADKKLDAKEEESDSFDEFDDLSTYTAHELSTSINKLYLISQQFRAEKMSAESLLRVTDSFISSTKTSPITHLRFAMGILILNLIDVVLIYKFKCEVYDHGNRNILIVLFGFEIINFYPLIILTSFAYILNYFEFRSNKTLFKKFLANLNHEVANGSSKEVIQTYYSKFLTQKHKNLIAKKKNLLGFKFFLSNMKLLNQILFSIHFLQHYTVPLHTLSHSYISIRILINKMRLLINLKKFEMRLVHFADVLDDADVEDLQLREQTTCLICRTDYWPPKDENPLGDSVKQLKCGHHFHETCIISWLMKTNSCPVCHTKI</sequence>
<dbReference type="GeneID" id="90075536"/>
<keyword evidence="8 11" id="KW-1133">Transmembrane helix</keyword>
<comment type="caution">
    <text evidence="13">The sequence shown here is derived from an EMBL/GenBank/DDBJ whole genome shotgun (WGS) entry which is preliminary data.</text>
</comment>
<feature type="transmembrane region" description="Helical" evidence="11">
    <location>
        <begin position="43"/>
        <end position="67"/>
    </location>
</feature>
<dbReference type="InterPro" id="IPR050731">
    <property type="entry name" value="HRD1_E3_ubiq-ligases"/>
</dbReference>
<dbReference type="GO" id="GO:0061630">
    <property type="term" value="F:ubiquitin protein ligase activity"/>
    <property type="evidence" value="ECO:0007669"/>
    <property type="project" value="TreeGrafter"/>
</dbReference>
<feature type="domain" description="RING-type" evidence="12">
    <location>
        <begin position="415"/>
        <end position="463"/>
    </location>
</feature>
<feature type="transmembrane region" description="Helical" evidence="11">
    <location>
        <begin position="221"/>
        <end position="241"/>
    </location>
</feature>
<dbReference type="Proteomes" id="UP001360560">
    <property type="component" value="Unassembled WGS sequence"/>
</dbReference>
<evidence type="ECO:0000313" key="14">
    <source>
        <dbReference type="Proteomes" id="UP001360560"/>
    </source>
</evidence>
<keyword evidence="6 10" id="KW-0863">Zinc-finger</keyword>
<keyword evidence="7" id="KW-0862">Zinc</keyword>
<evidence type="ECO:0000256" key="5">
    <source>
        <dbReference type="ARBA" id="ARBA00022723"/>
    </source>
</evidence>
<dbReference type="Pfam" id="PF25563">
    <property type="entry name" value="TPR_SYVN1_N"/>
    <property type="match status" value="1"/>
</dbReference>
<dbReference type="InterPro" id="IPR013083">
    <property type="entry name" value="Znf_RING/FYVE/PHD"/>
</dbReference>
<evidence type="ECO:0000256" key="3">
    <source>
        <dbReference type="ARBA" id="ARBA00022679"/>
    </source>
</evidence>
<dbReference type="GO" id="GO:0008270">
    <property type="term" value="F:zinc ion binding"/>
    <property type="evidence" value="ECO:0007669"/>
    <property type="project" value="UniProtKB-KW"/>
</dbReference>
<dbReference type="RefSeq" id="XP_064854557.1">
    <property type="nucleotide sequence ID" value="XM_064998485.1"/>
</dbReference>
<feature type="transmembrane region" description="Helical" evidence="11">
    <location>
        <begin position="253"/>
        <end position="278"/>
    </location>
</feature>
<comment type="subcellular location">
    <subcellularLocation>
        <location evidence="1">Endomembrane system</location>
        <topology evidence="1">Multi-pass membrane protein</topology>
    </subcellularLocation>
</comment>
<evidence type="ECO:0000256" key="10">
    <source>
        <dbReference type="PROSITE-ProRule" id="PRU00175"/>
    </source>
</evidence>
<evidence type="ECO:0000256" key="1">
    <source>
        <dbReference type="ARBA" id="ARBA00004127"/>
    </source>
</evidence>
<dbReference type="GO" id="GO:0012505">
    <property type="term" value="C:endomembrane system"/>
    <property type="evidence" value="ECO:0007669"/>
    <property type="project" value="TreeGrafter"/>
</dbReference>
<evidence type="ECO:0000256" key="11">
    <source>
        <dbReference type="SAM" id="Phobius"/>
    </source>
</evidence>
<evidence type="ECO:0000259" key="12">
    <source>
        <dbReference type="PROSITE" id="PS50089"/>
    </source>
</evidence>
<dbReference type="Pfam" id="PF13639">
    <property type="entry name" value="zf-RING_2"/>
    <property type="match status" value="1"/>
</dbReference>
<evidence type="ECO:0000256" key="7">
    <source>
        <dbReference type="ARBA" id="ARBA00022833"/>
    </source>
</evidence>